<dbReference type="Gene3D" id="3.30.450.40">
    <property type="match status" value="1"/>
</dbReference>
<keyword evidence="3" id="KW-0597">Phosphoprotein</keyword>
<dbReference type="RefSeq" id="WP_273599559.1">
    <property type="nucleotide sequence ID" value="NZ_JAQQXT010000003.1"/>
</dbReference>
<organism evidence="5 6">
    <name type="scientific">Roseateles albus</name>
    <dbReference type="NCBI Taxonomy" id="2987525"/>
    <lineage>
        <taxon>Bacteria</taxon>
        <taxon>Pseudomonadati</taxon>
        <taxon>Pseudomonadota</taxon>
        <taxon>Betaproteobacteria</taxon>
        <taxon>Burkholderiales</taxon>
        <taxon>Sphaerotilaceae</taxon>
        <taxon>Roseateles</taxon>
    </lineage>
</organism>
<dbReference type="EC" id="2.7.13.3" evidence="2"/>
<dbReference type="Pfam" id="PF13185">
    <property type="entry name" value="GAF_2"/>
    <property type="match status" value="1"/>
</dbReference>
<evidence type="ECO:0000313" key="6">
    <source>
        <dbReference type="Proteomes" id="UP001221189"/>
    </source>
</evidence>
<dbReference type="Gene3D" id="1.25.40.10">
    <property type="entry name" value="Tetratricopeptide repeat domain"/>
    <property type="match status" value="1"/>
</dbReference>
<dbReference type="Pfam" id="PF02518">
    <property type="entry name" value="HATPase_c"/>
    <property type="match status" value="1"/>
</dbReference>
<dbReference type="PRINTS" id="PR00344">
    <property type="entry name" value="BCTRLSENSOR"/>
</dbReference>
<dbReference type="InterPro" id="IPR036890">
    <property type="entry name" value="HATPase_C_sf"/>
</dbReference>
<dbReference type="CDD" id="cd00082">
    <property type="entry name" value="HisKA"/>
    <property type="match status" value="1"/>
</dbReference>
<sequence length="1058" mass="113680">MTTQQLEFFATDDALAQLESALQAAQHPAQRLPALVALAWQLRQRDGDRALALAEQAQDLLLAQPDGWSAGQTGGLAEASRSSYLGRLDLLRAEIQHLIGDMAAAEVLLARAVSVFENSTDTLGLGDAQWLEQMLWLGLGEPARAHVCNQAAQAHYRAAGDGVRLEAALACSLFHAAFSDGEQVRLGLERDFPEQAAARHAAVDSWLLAARALVNGMAGDSGAAARLFLQAYAKAEASGQLSLACVLAFNASNGFTDLNDLNLGLEWAERGLNLARVRRWAARVGRGLEVSGNLLRLLGRYPEAQAMLEEALAIAKTTSKASSFLALVQGSLAALAVDICDGDAALSWAQECESTARTLGLREQLVQALGVQTQALAQLNRPEQAMQTIDRALALAQEAGNPLWRLEVLRILAGLHRQHVLPPPPGVAADSVVLHYLQEALTLARGLQDFVLPVALLEEAAAAYAQAGDGQQAYRLALEAGGARERIHSQQASNRAVALQVRHETESLRHEAEQLRRLSRVETERAEGLQQAAATLEALGLIGREITASLNADAIFATLLRHANSLLDLYSLSAYALEADGQHLASIFAVEDGRRLPGMRYSIDDPRSFSARCAREREEFLIDIEDSTPLPALIAGTRETRSLLFAPLLVGGRLLGVMSIQSERVKAYAERERSIFRSLCAYSAIALDNAYAYAEAQAARAEANRALHDLRQTQAQLIQSEKMVSLGQLVANVAHEINTPIGAIKSSGATIVESLSDTLAGLPPLLQTLDATSQALVGALIEQASRVSPLLSSREERVIVKGLAAELAQSGLEDGWALATLLAQMGLTTIPADTVVLLRHPQRERILRAVQSVSTVVRSAANINTAVERVAKIVFALKSFSRVDKSGEMRPTDLAESIETVLTIYQNQIKQGCDVIRRYEEDLPLLPCLPDELNQIWTNLIHNALQAMQHQGVLTITIRRDGSAELLVSVGDSGCGIPEAIRGRIFDPFFTTKPVGEGSGLGLDIVKKIVDKHQGRIEVASEVGVGTTFSVYLPLDIKPAGLGLVAGGELNNSSNIQG</sequence>
<dbReference type="SMART" id="SM00387">
    <property type="entry name" value="HATPase_c"/>
    <property type="match status" value="1"/>
</dbReference>
<dbReference type="SUPFAM" id="SSF48452">
    <property type="entry name" value="TPR-like"/>
    <property type="match status" value="1"/>
</dbReference>
<dbReference type="InterPro" id="IPR036097">
    <property type="entry name" value="HisK_dim/P_sf"/>
</dbReference>
<accession>A0ABT5KCQ9</accession>
<comment type="caution">
    <text evidence="5">The sequence shown here is derived from an EMBL/GenBank/DDBJ whole genome shotgun (WGS) entry which is preliminary data.</text>
</comment>
<dbReference type="InterPro" id="IPR003594">
    <property type="entry name" value="HATPase_dom"/>
</dbReference>
<dbReference type="GO" id="GO:0005524">
    <property type="term" value="F:ATP binding"/>
    <property type="evidence" value="ECO:0007669"/>
    <property type="project" value="UniProtKB-KW"/>
</dbReference>
<evidence type="ECO:0000313" key="5">
    <source>
        <dbReference type="EMBL" id="MDC8771239.1"/>
    </source>
</evidence>
<dbReference type="InterPro" id="IPR003018">
    <property type="entry name" value="GAF"/>
</dbReference>
<dbReference type="PANTHER" id="PTHR43065">
    <property type="entry name" value="SENSOR HISTIDINE KINASE"/>
    <property type="match status" value="1"/>
</dbReference>
<keyword evidence="5" id="KW-0547">Nucleotide-binding</keyword>
<evidence type="ECO:0000259" key="4">
    <source>
        <dbReference type="PROSITE" id="PS50109"/>
    </source>
</evidence>
<dbReference type="SUPFAM" id="SSF47384">
    <property type="entry name" value="Homodimeric domain of signal transducing histidine kinase"/>
    <property type="match status" value="1"/>
</dbReference>
<protein>
    <recommendedName>
        <fullName evidence="2">histidine kinase</fullName>
        <ecNumber evidence="2">2.7.13.3</ecNumber>
    </recommendedName>
</protein>
<dbReference type="Gene3D" id="3.30.565.10">
    <property type="entry name" value="Histidine kinase-like ATPase, C-terminal domain"/>
    <property type="match status" value="1"/>
</dbReference>
<gene>
    <name evidence="5" type="ORF">PRZ03_06620</name>
</gene>
<evidence type="ECO:0000256" key="2">
    <source>
        <dbReference type="ARBA" id="ARBA00012438"/>
    </source>
</evidence>
<keyword evidence="5" id="KW-0067">ATP-binding</keyword>
<dbReference type="PANTHER" id="PTHR43065:SF48">
    <property type="entry name" value="HISTIDINE KINASE"/>
    <property type="match status" value="1"/>
</dbReference>
<evidence type="ECO:0000256" key="3">
    <source>
        <dbReference type="ARBA" id="ARBA00022553"/>
    </source>
</evidence>
<dbReference type="InterPro" id="IPR003661">
    <property type="entry name" value="HisK_dim/P_dom"/>
</dbReference>
<dbReference type="SUPFAM" id="SSF55781">
    <property type="entry name" value="GAF domain-like"/>
    <property type="match status" value="1"/>
</dbReference>
<comment type="catalytic activity">
    <reaction evidence="1">
        <text>ATP + protein L-histidine = ADP + protein N-phospho-L-histidine.</text>
        <dbReference type="EC" id="2.7.13.3"/>
    </reaction>
</comment>
<dbReference type="EMBL" id="JAQQXT010000003">
    <property type="protein sequence ID" value="MDC8771239.1"/>
    <property type="molecule type" value="Genomic_DNA"/>
</dbReference>
<proteinExistence type="predicted"/>
<dbReference type="SMART" id="SM00065">
    <property type="entry name" value="GAF"/>
    <property type="match status" value="1"/>
</dbReference>
<dbReference type="Gene3D" id="1.10.287.130">
    <property type="match status" value="1"/>
</dbReference>
<reference evidence="5 6" key="1">
    <citation type="submission" date="2022-10" db="EMBL/GenBank/DDBJ databases">
        <title>Paucibacter sp. hw1 Genome sequencing.</title>
        <authorList>
            <person name="Park S."/>
        </authorList>
    </citation>
    <scope>NUCLEOTIDE SEQUENCE [LARGE SCALE GENOMIC DNA]</scope>
    <source>
        <strain evidence="6">hw1</strain>
    </source>
</reference>
<keyword evidence="6" id="KW-1185">Reference proteome</keyword>
<dbReference type="InterPro" id="IPR004358">
    <property type="entry name" value="Sig_transdc_His_kin-like_C"/>
</dbReference>
<dbReference type="Proteomes" id="UP001221189">
    <property type="component" value="Unassembled WGS sequence"/>
</dbReference>
<dbReference type="SUPFAM" id="SSF55874">
    <property type="entry name" value="ATPase domain of HSP90 chaperone/DNA topoisomerase II/histidine kinase"/>
    <property type="match status" value="1"/>
</dbReference>
<feature type="domain" description="Histidine kinase" evidence="4">
    <location>
        <begin position="863"/>
        <end position="1037"/>
    </location>
</feature>
<dbReference type="PROSITE" id="PS50109">
    <property type="entry name" value="HIS_KIN"/>
    <property type="match status" value="1"/>
</dbReference>
<dbReference type="InterPro" id="IPR011990">
    <property type="entry name" value="TPR-like_helical_dom_sf"/>
</dbReference>
<dbReference type="InterPro" id="IPR029016">
    <property type="entry name" value="GAF-like_dom_sf"/>
</dbReference>
<evidence type="ECO:0000256" key="1">
    <source>
        <dbReference type="ARBA" id="ARBA00000085"/>
    </source>
</evidence>
<dbReference type="InterPro" id="IPR005467">
    <property type="entry name" value="His_kinase_dom"/>
</dbReference>
<name>A0ABT5KCQ9_9BURK</name>